<organism evidence="2 3">
    <name type="scientific">Colletotrichum lupini</name>
    <dbReference type="NCBI Taxonomy" id="145971"/>
    <lineage>
        <taxon>Eukaryota</taxon>
        <taxon>Fungi</taxon>
        <taxon>Dikarya</taxon>
        <taxon>Ascomycota</taxon>
        <taxon>Pezizomycotina</taxon>
        <taxon>Sordariomycetes</taxon>
        <taxon>Hypocreomycetidae</taxon>
        <taxon>Glomerellales</taxon>
        <taxon>Glomerellaceae</taxon>
        <taxon>Colletotrichum</taxon>
        <taxon>Colletotrichum acutatum species complex</taxon>
    </lineage>
</organism>
<dbReference type="Proteomes" id="UP000830671">
    <property type="component" value="Chromosome 4"/>
</dbReference>
<dbReference type="GeneID" id="73343167"/>
<keyword evidence="3" id="KW-1185">Reference proteome</keyword>
<protein>
    <submittedName>
        <fullName evidence="2">Uncharacterized protein</fullName>
    </submittedName>
</protein>
<feature type="compositionally biased region" description="Polar residues" evidence="1">
    <location>
        <begin position="31"/>
        <end position="42"/>
    </location>
</feature>
<proteinExistence type="predicted"/>
<accession>A0A9Q8SU84</accession>
<gene>
    <name evidence="2" type="ORF">CLUP02_09178</name>
</gene>
<dbReference type="AlphaFoldDB" id="A0A9Q8SU84"/>
<dbReference type="KEGG" id="clup:CLUP02_09178"/>
<dbReference type="EMBL" id="CP019476">
    <property type="protein sequence ID" value="UQC83682.1"/>
    <property type="molecule type" value="Genomic_DNA"/>
</dbReference>
<feature type="compositionally biased region" description="Basic residues" evidence="1">
    <location>
        <begin position="66"/>
        <end position="75"/>
    </location>
</feature>
<evidence type="ECO:0000256" key="1">
    <source>
        <dbReference type="SAM" id="MobiDB-lite"/>
    </source>
</evidence>
<feature type="region of interest" description="Disordered" evidence="1">
    <location>
        <begin position="24"/>
        <end position="80"/>
    </location>
</feature>
<feature type="compositionally biased region" description="Basic and acidic residues" evidence="1">
    <location>
        <begin position="47"/>
        <end position="64"/>
    </location>
</feature>
<name>A0A9Q8SU84_9PEZI</name>
<reference evidence="2" key="1">
    <citation type="journal article" date="2021" name="Mol. Plant Microbe Interact.">
        <title>Complete Genome Sequence of the Plant-Pathogenic Fungus Colletotrichum lupini.</title>
        <authorList>
            <person name="Baroncelli R."/>
            <person name="Pensec F."/>
            <person name="Da Lio D."/>
            <person name="Boufleur T."/>
            <person name="Vicente I."/>
            <person name="Sarrocco S."/>
            <person name="Picot A."/>
            <person name="Baraldi E."/>
            <person name="Sukno S."/>
            <person name="Thon M."/>
            <person name="Le Floch G."/>
        </authorList>
    </citation>
    <scope>NUCLEOTIDE SEQUENCE</scope>
    <source>
        <strain evidence="2">IMI 504893</strain>
    </source>
</reference>
<dbReference type="RefSeq" id="XP_049145301.1">
    <property type="nucleotide sequence ID" value="XM_049288157.1"/>
</dbReference>
<sequence>MQHRHPSYIRDLLTTNRSFYEEYNEDDVPAASSSTQGRSTETAKYVKKQEKERRHREKLREGGRSGRSKHKSNTKKKIDETLKPFYNSNGHGKFFSGIPVAFYSLVFSCAFHIPTQHSIATFFLCNSSQSSTDTRPLLTLTWKHLSSH</sequence>
<evidence type="ECO:0000313" key="3">
    <source>
        <dbReference type="Proteomes" id="UP000830671"/>
    </source>
</evidence>
<evidence type="ECO:0000313" key="2">
    <source>
        <dbReference type="EMBL" id="UQC83682.1"/>
    </source>
</evidence>